<comment type="caution">
    <text evidence="1">The sequence shown here is derived from an EMBL/GenBank/DDBJ whole genome shotgun (WGS) entry which is preliminary data.</text>
</comment>
<protein>
    <submittedName>
        <fullName evidence="1">Uncharacterized protein</fullName>
    </submittedName>
</protein>
<reference evidence="2" key="1">
    <citation type="journal article" date="2023" name="Front. Plant Sci.">
        <title>Chromosomal-level genome assembly of Melastoma candidum provides insights into trichome evolution.</title>
        <authorList>
            <person name="Zhong Y."/>
            <person name="Wu W."/>
            <person name="Sun C."/>
            <person name="Zou P."/>
            <person name="Liu Y."/>
            <person name="Dai S."/>
            <person name="Zhou R."/>
        </authorList>
    </citation>
    <scope>NUCLEOTIDE SEQUENCE [LARGE SCALE GENOMIC DNA]</scope>
</reference>
<proteinExistence type="predicted"/>
<evidence type="ECO:0000313" key="1">
    <source>
        <dbReference type="EMBL" id="KAI4303649.1"/>
    </source>
</evidence>
<name>A0ACB9L1I4_9MYRT</name>
<dbReference type="Proteomes" id="UP001057402">
    <property type="component" value="Chromosome 12"/>
</dbReference>
<dbReference type="EMBL" id="CM042891">
    <property type="protein sequence ID" value="KAI4303649.1"/>
    <property type="molecule type" value="Genomic_DNA"/>
</dbReference>
<evidence type="ECO:0000313" key="2">
    <source>
        <dbReference type="Proteomes" id="UP001057402"/>
    </source>
</evidence>
<organism evidence="1 2">
    <name type="scientific">Melastoma candidum</name>
    <dbReference type="NCBI Taxonomy" id="119954"/>
    <lineage>
        <taxon>Eukaryota</taxon>
        <taxon>Viridiplantae</taxon>
        <taxon>Streptophyta</taxon>
        <taxon>Embryophyta</taxon>
        <taxon>Tracheophyta</taxon>
        <taxon>Spermatophyta</taxon>
        <taxon>Magnoliopsida</taxon>
        <taxon>eudicotyledons</taxon>
        <taxon>Gunneridae</taxon>
        <taxon>Pentapetalae</taxon>
        <taxon>rosids</taxon>
        <taxon>malvids</taxon>
        <taxon>Myrtales</taxon>
        <taxon>Melastomataceae</taxon>
        <taxon>Melastomatoideae</taxon>
        <taxon>Melastomateae</taxon>
        <taxon>Melastoma</taxon>
    </lineage>
</organism>
<accession>A0ACB9L1I4</accession>
<keyword evidence="2" id="KW-1185">Reference proteome</keyword>
<gene>
    <name evidence="1" type="ORF">MLD38_039253</name>
</gene>
<sequence>MWASSLPSRRIRASGRPFSASRNISTAALDAMGKARRSVEALNLFHTMQVLNARVKQKQWEGAFWVLQQLEQSEQKPSSTTYGLVMEVVFACEKYNLVHELFRKVKKSVIPSALMYKVLVNTLWREGQTDEAVSAVRETEQTRDCWSCCSLLRPCSLSLQRWKVPGRIIAGKMWDDLEFVFWRMLNHSYHFNEDRHLRIVLEASRARKTGPWEVTWKHLMCTDRDSAACAHEGALLH</sequence>